<evidence type="ECO:0000256" key="1">
    <source>
        <dbReference type="ARBA" id="ARBA00022722"/>
    </source>
</evidence>
<keyword evidence="7" id="KW-0695">RNA-directed DNA polymerase</keyword>
<dbReference type="InterPro" id="IPR025724">
    <property type="entry name" value="GAG-pre-integrase_dom"/>
</dbReference>
<evidence type="ECO:0000256" key="9">
    <source>
        <dbReference type="ARBA" id="ARBA00023172"/>
    </source>
</evidence>
<keyword evidence="8" id="KW-0808">Transferase</keyword>
<reference evidence="11 12" key="1">
    <citation type="submission" date="2024-01" db="EMBL/GenBank/DDBJ databases">
        <title>The complete chloroplast genome sequence of Lithospermum erythrorhizon: insights into the phylogenetic relationship among Boraginaceae species and the maternal lineages of purple gromwells.</title>
        <authorList>
            <person name="Okada T."/>
            <person name="Watanabe K."/>
        </authorList>
    </citation>
    <scope>NUCLEOTIDE SEQUENCE [LARGE SCALE GENOMIC DNA]</scope>
</reference>
<evidence type="ECO:0000256" key="4">
    <source>
        <dbReference type="ARBA" id="ARBA00022801"/>
    </source>
</evidence>
<dbReference type="SUPFAM" id="SSF53098">
    <property type="entry name" value="Ribonuclease H-like"/>
    <property type="match status" value="1"/>
</dbReference>
<keyword evidence="1" id="KW-0540">Nuclease</keyword>
<dbReference type="Pfam" id="PF00665">
    <property type="entry name" value="rve"/>
    <property type="match status" value="1"/>
</dbReference>
<feature type="domain" description="Integrase catalytic" evidence="10">
    <location>
        <begin position="47"/>
        <end position="161"/>
    </location>
</feature>
<evidence type="ECO:0000256" key="8">
    <source>
        <dbReference type="ARBA" id="ARBA00022932"/>
    </source>
</evidence>
<dbReference type="GO" id="GO:0003676">
    <property type="term" value="F:nucleic acid binding"/>
    <property type="evidence" value="ECO:0007669"/>
    <property type="project" value="InterPro"/>
</dbReference>
<dbReference type="Proteomes" id="UP001454036">
    <property type="component" value="Unassembled WGS sequence"/>
</dbReference>
<keyword evidence="6" id="KW-0229">DNA integration</keyword>
<sequence length="161" mass="18497">MLWHQRYGHLNFKGLKTQKEKGMVIELQSFKIQEITCADCLSGKQTRQAQPKQGNWRASNVLELIHSDICGPINPASKSGKKYFLIFIDDFSRKGWVFLLAIKSEALDCFKEFKILVEKELGQAIKSFRTDRGGEYLSDAFTDFCKEHGIKRQLTTAYTPQ</sequence>
<keyword evidence="12" id="KW-1185">Reference proteome</keyword>
<dbReference type="Gene3D" id="3.30.420.10">
    <property type="entry name" value="Ribonuclease H-like superfamily/Ribonuclease H"/>
    <property type="match status" value="1"/>
</dbReference>
<dbReference type="EMBL" id="BAABME010000471">
    <property type="protein sequence ID" value="GAA0143054.1"/>
    <property type="molecule type" value="Genomic_DNA"/>
</dbReference>
<evidence type="ECO:0000313" key="12">
    <source>
        <dbReference type="Proteomes" id="UP001454036"/>
    </source>
</evidence>
<dbReference type="PANTHER" id="PTHR42648">
    <property type="entry name" value="TRANSPOSASE, PUTATIVE-RELATED"/>
    <property type="match status" value="1"/>
</dbReference>
<keyword evidence="9" id="KW-0233">DNA recombination</keyword>
<keyword evidence="8" id="KW-0239">DNA-directed DNA polymerase</keyword>
<evidence type="ECO:0000256" key="2">
    <source>
        <dbReference type="ARBA" id="ARBA00022723"/>
    </source>
</evidence>
<name>A0AAV3NUH7_LITER</name>
<dbReference type="InterPro" id="IPR001584">
    <property type="entry name" value="Integrase_cat-core"/>
</dbReference>
<dbReference type="GO" id="GO:0004519">
    <property type="term" value="F:endonuclease activity"/>
    <property type="evidence" value="ECO:0007669"/>
    <property type="project" value="UniProtKB-KW"/>
</dbReference>
<dbReference type="InterPro" id="IPR012337">
    <property type="entry name" value="RNaseH-like_sf"/>
</dbReference>
<dbReference type="GO" id="GO:0046872">
    <property type="term" value="F:metal ion binding"/>
    <property type="evidence" value="ECO:0007669"/>
    <property type="project" value="UniProtKB-KW"/>
</dbReference>
<evidence type="ECO:0000256" key="7">
    <source>
        <dbReference type="ARBA" id="ARBA00022918"/>
    </source>
</evidence>
<keyword evidence="4" id="KW-0378">Hydrolase</keyword>
<keyword evidence="2" id="KW-0479">Metal-binding</keyword>
<dbReference type="InterPro" id="IPR039537">
    <property type="entry name" value="Retrotran_Ty1/copia-like"/>
</dbReference>
<dbReference type="GO" id="GO:0016787">
    <property type="term" value="F:hydrolase activity"/>
    <property type="evidence" value="ECO:0007669"/>
    <property type="project" value="UniProtKB-KW"/>
</dbReference>
<dbReference type="GO" id="GO:0003964">
    <property type="term" value="F:RNA-directed DNA polymerase activity"/>
    <property type="evidence" value="ECO:0007669"/>
    <property type="project" value="UniProtKB-KW"/>
</dbReference>
<dbReference type="PROSITE" id="PS50994">
    <property type="entry name" value="INTEGRASE"/>
    <property type="match status" value="1"/>
</dbReference>
<dbReference type="PANTHER" id="PTHR42648:SF11">
    <property type="entry name" value="TRANSPOSON TY4-P GAG-POL POLYPROTEIN"/>
    <property type="match status" value="1"/>
</dbReference>
<dbReference type="GO" id="GO:0006310">
    <property type="term" value="P:DNA recombination"/>
    <property type="evidence" value="ECO:0007669"/>
    <property type="project" value="UniProtKB-KW"/>
</dbReference>
<organism evidence="11 12">
    <name type="scientific">Lithospermum erythrorhizon</name>
    <name type="common">Purple gromwell</name>
    <name type="synonym">Lithospermum officinale var. erythrorhizon</name>
    <dbReference type="NCBI Taxonomy" id="34254"/>
    <lineage>
        <taxon>Eukaryota</taxon>
        <taxon>Viridiplantae</taxon>
        <taxon>Streptophyta</taxon>
        <taxon>Embryophyta</taxon>
        <taxon>Tracheophyta</taxon>
        <taxon>Spermatophyta</taxon>
        <taxon>Magnoliopsida</taxon>
        <taxon>eudicotyledons</taxon>
        <taxon>Gunneridae</taxon>
        <taxon>Pentapetalae</taxon>
        <taxon>asterids</taxon>
        <taxon>lamiids</taxon>
        <taxon>Boraginales</taxon>
        <taxon>Boraginaceae</taxon>
        <taxon>Boraginoideae</taxon>
        <taxon>Lithospermeae</taxon>
        <taxon>Lithospermum</taxon>
    </lineage>
</organism>
<protein>
    <recommendedName>
        <fullName evidence="10">Integrase catalytic domain-containing protein</fullName>
    </recommendedName>
</protein>
<proteinExistence type="predicted"/>
<evidence type="ECO:0000259" key="10">
    <source>
        <dbReference type="PROSITE" id="PS50994"/>
    </source>
</evidence>
<keyword evidence="3" id="KW-0255">Endonuclease</keyword>
<keyword evidence="5" id="KW-0460">Magnesium</keyword>
<gene>
    <name evidence="11" type="ORF">LIER_03825</name>
</gene>
<dbReference type="Pfam" id="PF13976">
    <property type="entry name" value="gag_pre-integrs"/>
    <property type="match status" value="1"/>
</dbReference>
<evidence type="ECO:0000256" key="6">
    <source>
        <dbReference type="ARBA" id="ARBA00022908"/>
    </source>
</evidence>
<evidence type="ECO:0000256" key="5">
    <source>
        <dbReference type="ARBA" id="ARBA00022842"/>
    </source>
</evidence>
<comment type="caution">
    <text evidence="11">The sequence shown here is derived from an EMBL/GenBank/DDBJ whole genome shotgun (WGS) entry which is preliminary data.</text>
</comment>
<dbReference type="InterPro" id="IPR036397">
    <property type="entry name" value="RNaseH_sf"/>
</dbReference>
<accession>A0AAV3NUH7</accession>
<dbReference type="AlphaFoldDB" id="A0AAV3NUH7"/>
<dbReference type="GO" id="GO:0003887">
    <property type="term" value="F:DNA-directed DNA polymerase activity"/>
    <property type="evidence" value="ECO:0007669"/>
    <property type="project" value="UniProtKB-KW"/>
</dbReference>
<evidence type="ECO:0000256" key="3">
    <source>
        <dbReference type="ARBA" id="ARBA00022759"/>
    </source>
</evidence>
<evidence type="ECO:0000313" key="11">
    <source>
        <dbReference type="EMBL" id="GAA0143054.1"/>
    </source>
</evidence>
<keyword evidence="8" id="KW-0548">Nucleotidyltransferase</keyword>
<dbReference type="GO" id="GO:0015074">
    <property type="term" value="P:DNA integration"/>
    <property type="evidence" value="ECO:0007669"/>
    <property type="project" value="UniProtKB-KW"/>
</dbReference>